<protein>
    <submittedName>
        <fullName evidence="2">Uncharacterized protein</fullName>
    </submittedName>
</protein>
<dbReference type="AlphaFoldDB" id="A0AAV4W0J5"/>
<gene>
    <name evidence="2" type="ORF">CDAR_401971</name>
</gene>
<feature type="region of interest" description="Disordered" evidence="1">
    <location>
        <begin position="161"/>
        <end position="182"/>
    </location>
</feature>
<comment type="caution">
    <text evidence="2">The sequence shown here is derived from an EMBL/GenBank/DDBJ whole genome shotgun (WGS) entry which is preliminary data.</text>
</comment>
<proteinExistence type="predicted"/>
<name>A0AAV4W0J5_9ARAC</name>
<dbReference type="EMBL" id="BPLQ01013962">
    <property type="protein sequence ID" value="GIY76222.1"/>
    <property type="molecule type" value="Genomic_DNA"/>
</dbReference>
<accession>A0AAV4W0J5</accession>
<evidence type="ECO:0000256" key="1">
    <source>
        <dbReference type="SAM" id="MobiDB-lite"/>
    </source>
</evidence>
<feature type="region of interest" description="Disordered" evidence="1">
    <location>
        <begin position="115"/>
        <end position="135"/>
    </location>
</feature>
<evidence type="ECO:0000313" key="2">
    <source>
        <dbReference type="EMBL" id="GIY76222.1"/>
    </source>
</evidence>
<dbReference type="Proteomes" id="UP001054837">
    <property type="component" value="Unassembled WGS sequence"/>
</dbReference>
<organism evidence="2 3">
    <name type="scientific">Caerostris darwini</name>
    <dbReference type="NCBI Taxonomy" id="1538125"/>
    <lineage>
        <taxon>Eukaryota</taxon>
        <taxon>Metazoa</taxon>
        <taxon>Ecdysozoa</taxon>
        <taxon>Arthropoda</taxon>
        <taxon>Chelicerata</taxon>
        <taxon>Arachnida</taxon>
        <taxon>Araneae</taxon>
        <taxon>Araneomorphae</taxon>
        <taxon>Entelegynae</taxon>
        <taxon>Araneoidea</taxon>
        <taxon>Araneidae</taxon>
        <taxon>Caerostris</taxon>
    </lineage>
</organism>
<keyword evidence="3" id="KW-1185">Reference proteome</keyword>
<sequence>MYEEICDVEAENYSSYKLCQNAFKNNKGEKKKHKKKHSKKDEEIFDNLEIEAKVSSKSELSTSIISDQSNLISCDKVKKKKKKHKKEKEILDNLESIPEDHISDCELTSKLEIPKKKHKKHHKKHDRDLNEISQNADILDDQTLENYNAEEKSVAACEKLQHVQKKRKRDSLSISLERNDLC</sequence>
<reference evidence="2 3" key="1">
    <citation type="submission" date="2021-06" db="EMBL/GenBank/DDBJ databases">
        <title>Caerostris darwini draft genome.</title>
        <authorList>
            <person name="Kono N."/>
            <person name="Arakawa K."/>
        </authorList>
    </citation>
    <scope>NUCLEOTIDE SEQUENCE [LARGE SCALE GENOMIC DNA]</scope>
</reference>
<evidence type="ECO:0000313" key="3">
    <source>
        <dbReference type="Proteomes" id="UP001054837"/>
    </source>
</evidence>
<feature type="compositionally biased region" description="Basic residues" evidence="1">
    <location>
        <begin position="115"/>
        <end position="125"/>
    </location>
</feature>